<dbReference type="Pfam" id="PF13187">
    <property type="entry name" value="Fer4_9"/>
    <property type="match status" value="1"/>
</dbReference>
<evidence type="ECO:0000256" key="3">
    <source>
        <dbReference type="ARBA" id="ARBA00022982"/>
    </source>
</evidence>
<evidence type="ECO:0000256" key="4">
    <source>
        <dbReference type="ARBA" id="ARBA00023004"/>
    </source>
</evidence>
<dbReference type="PANTHER" id="PTHR43082:SF3">
    <property type="entry name" value="FERREDOXIN-LIKE PROTEIN YDIT"/>
    <property type="match status" value="1"/>
</dbReference>
<feature type="domain" description="4Fe-4S ferredoxin-type" evidence="6">
    <location>
        <begin position="57"/>
        <end position="87"/>
    </location>
</feature>
<evidence type="ECO:0000256" key="1">
    <source>
        <dbReference type="ARBA" id="ARBA00022448"/>
    </source>
</evidence>
<evidence type="ECO:0000256" key="5">
    <source>
        <dbReference type="ARBA" id="ARBA00023014"/>
    </source>
</evidence>
<keyword evidence="5" id="KW-0411">Iron-sulfur</keyword>
<dbReference type="AlphaFoldDB" id="A0A6J7QPH9"/>
<keyword evidence="3" id="KW-0249">Electron transport</keyword>
<protein>
    <submittedName>
        <fullName evidence="7">Unannotated protein</fullName>
    </submittedName>
</protein>
<dbReference type="Gene3D" id="3.30.70.20">
    <property type="match status" value="1"/>
</dbReference>
<dbReference type="GO" id="GO:0051536">
    <property type="term" value="F:iron-sulfur cluster binding"/>
    <property type="evidence" value="ECO:0007669"/>
    <property type="project" value="UniProtKB-KW"/>
</dbReference>
<gene>
    <name evidence="7" type="ORF">UFOPK4098_00580</name>
    <name evidence="8" type="ORF">UFOPK4347_00973</name>
</gene>
<evidence type="ECO:0000259" key="6">
    <source>
        <dbReference type="PROSITE" id="PS51379"/>
    </source>
</evidence>
<keyword evidence="4" id="KW-0408">Iron</keyword>
<dbReference type="SUPFAM" id="SSF54862">
    <property type="entry name" value="4Fe-4S ferredoxins"/>
    <property type="match status" value="1"/>
</dbReference>
<dbReference type="EMBL" id="CAFBQU010000022">
    <property type="protein sequence ID" value="CAB5065596.1"/>
    <property type="molecule type" value="Genomic_DNA"/>
</dbReference>
<evidence type="ECO:0000313" key="8">
    <source>
        <dbReference type="EMBL" id="CAB5065596.1"/>
    </source>
</evidence>
<dbReference type="EMBL" id="CAFBPN010000020">
    <property type="protein sequence ID" value="CAB5015994.1"/>
    <property type="molecule type" value="Genomic_DNA"/>
</dbReference>
<reference evidence="7" key="1">
    <citation type="submission" date="2020-05" db="EMBL/GenBank/DDBJ databases">
        <authorList>
            <person name="Chiriac C."/>
            <person name="Salcher M."/>
            <person name="Ghai R."/>
            <person name="Kavagutti S V."/>
        </authorList>
    </citation>
    <scope>NUCLEOTIDE SEQUENCE</scope>
</reference>
<dbReference type="PIRSF" id="PIRSF036548">
    <property type="entry name" value="Fdx_FixX"/>
    <property type="match status" value="1"/>
</dbReference>
<evidence type="ECO:0000313" key="7">
    <source>
        <dbReference type="EMBL" id="CAB5015994.1"/>
    </source>
</evidence>
<dbReference type="PROSITE" id="PS51379">
    <property type="entry name" value="4FE4S_FER_2"/>
    <property type="match status" value="2"/>
</dbReference>
<sequence>MSLQWPDISFQDRMATAEFRVHERAHIVVNSDSCNGCTTRACVVACPANLFIPTSDGGIVFNYEQCFECGTCYMVCNEEGAISWTYPEGGHGIVFHHT</sequence>
<organism evidence="7">
    <name type="scientific">freshwater metagenome</name>
    <dbReference type="NCBI Taxonomy" id="449393"/>
    <lineage>
        <taxon>unclassified sequences</taxon>
        <taxon>metagenomes</taxon>
        <taxon>ecological metagenomes</taxon>
    </lineage>
</organism>
<dbReference type="PANTHER" id="PTHR43082">
    <property type="entry name" value="FERREDOXIN-LIKE"/>
    <property type="match status" value="1"/>
</dbReference>
<evidence type="ECO:0000256" key="2">
    <source>
        <dbReference type="ARBA" id="ARBA00022723"/>
    </source>
</evidence>
<dbReference type="GO" id="GO:0005506">
    <property type="term" value="F:iron ion binding"/>
    <property type="evidence" value="ECO:0007669"/>
    <property type="project" value="InterPro"/>
</dbReference>
<dbReference type="InterPro" id="IPR017896">
    <property type="entry name" value="4Fe4S_Fe-S-bd"/>
</dbReference>
<accession>A0A6J7QPH9</accession>
<keyword evidence="1" id="KW-0813">Transport</keyword>
<keyword evidence="2" id="KW-0479">Metal-binding</keyword>
<proteinExistence type="predicted"/>
<dbReference type="InterPro" id="IPR012206">
    <property type="entry name" value="Fd_FixX"/>
</dbReference>
<name>A0A6J7QPH9_9ZZZZ</name>
<feature type="domain" description="4Fe-4S ferredoxin-type" evidence="6">
    <location>
        <begin position="25"/>
        <end position="56"/>
    </location>
</feature>